<gene>
    <name evidence="2" type="ORF">CFP56_036290</name>
</gene>
<comment type="caution">
    <text evidence="2">The sequence shown here is derived from an EMBL/GenBank/DDBJ whole genome shotgun (WGS) entry which is preliminary data.</text>
</comment>
<dbReference type="EMBL" id="PKMF04000660">
    <property type="protein sequence ID" value="KAK7822606.1"/>
    <property type="molecule type" value="Genomic_DNA"/>
</dbReference>
<protein>
    <submittedName>
        <fullName evidence="2">Uncharacterized protein</fullName>
    </submittedName>
</protein>
<accession>A0AAW0J8Q4</accession>
<dbReference type="Gramene" id="rna-CFP56_28982">
    <property type="protein sequence ID" value="cds-POE68171.1"/>
    <property type="gene ID" value="gene-CFP56_28982"/>
</dbReference>
<keyword evidence="3" id="KW-1185">Reference proteome</keyword>
<evidence type="ECO:0000256" key="1">
    <source>
        <dbReference type="SAM" id="MobiDB-lite"/>
    </source>
</evidence>
<dbReference type="Proteomes" id="UP000237347">
    <property type="component" value="Unassembled WGS sequence"/>
</dbReference>
<proteinExistence type="predicted"/>
<sequence>MEDDARYPSKPYSLNPYNPPRRPRNPIRNAPFSHPVSSFYEIKEDNDDDDDENDIELEEDLDDKNPEGYYRNLEGEGEFVDRHSKERKLRN</sequence>
<name>A0AAW0J8Q4_QUESU</name>
<feature type="region of interest" description="Disordered" evidence="1">
    <location>
        <begin position="1"/>
        <end position="91"/>
    </location>
</feature>
<organism evidence="2 3">
    <name type="scientific">Quercus suber</name>
    <name type="common">Cork oak</name>
    <dbReference type="NCBI Taxonomy" id="58331"/>
    <lineage>
        <taxon>Eukaryota</taxon>
        <taxon>Viridiplantae</taxon>
        <taxon>Streptophyta</taxon>
        <taxon>Embryophyta</taxon>
        <taxon>Tracheophyta</taxon>
        <taxon>Spermatophyta</taxon>
        <taxon>Magnoliopsida</taxon>
        <taxon>eudicotyledons</taxon>
        <taxon>Gunneridae</taxon>
        <taxon>Pentapetalae</taxon>
        <taxon>rosids</taxon>
        <taxon>fabids</taxon>
        <taxon>Fagales</taxon>
        <taxon>Fagaceae</taxon>
        <taxon>Quercus</taxon>
    </lineage>
</organism>
<evidence type="ECO:0000313" key="3">
    <source>
        <dbReference type="Proteomes" id="UP000237347"/>
    </source>
</evidence>
<feature type="compositionally biased region" description="Acidic residues" evidence="1">
    <location>
        <begin position="44"/>
        <end position="62"/>
    </location>
</feature>
<reference evidence="2 3" key="1">
    <citation type="journal article" date="2018" name="Sci. Data">
        <title>The draft genome sequence of cork oak.</title>
        <authorList>
            <person name="Ramos A.M."/>
            <person name="Usie A."/>
            <person name="Barbosa P."/>
            <person name="Barros P.M."/>
            <person name="Capote T."/>
            <person name="Chaves I."/>
            <person name="Simoes F."/>
            <person name="Abreu I."/>
            <person name="Carrasquinho I."/>
            <person name="Faro C."/>
            <person name="Guimaraes J.B."/>
            <person name="Mendonca D."/>
            <person name="Nobrega F."/>
            <person name="Rodrigues L."/>
            <person name="Saibo N.J.M."/>
            <person name="Varela M.C."/>
            <person name="Egas C."/>
            <person name="Matos J."/>
            <person name="Miguel C.M."/>
            <person name="Oliveira M.M."/>
            <person name="Ricardo C.P."/>
            <person name="Goncalves S."/>
        </authorList>
    </citation>
    <scope>NUCLEOTIDE SEQUENCE [LARGE SCALE GENOMIC DNA]</scope>
    <source>
        <strain evidence="3">cv. HL8</strain>
    </source>
</reference>
<evidence type="ECO:0000313" key="2">
    <source>
        <dbReference type="EMBL" id="KAK7822606.1"/>
    </source>
</evidence>
<dbReference type="AlphaFoldDB" id="A0AAW0J8Q4"/>